<dbReference type="EMBL" id="JAAEDH010000008">
    <property type="protein sequence ID" value="MBR0655182.1"/>
    <property type="molecule type" value="Genomic_DNA"/>
</dbReference>
<comment type="caution">
    <text evidence="1">The sequence shown here is derived from an EMBL/GenBank/DDBJ whole genome shotgun (WGS) entry which is preliminary data.</text>
</comment>
<dbReference type="RefSeq" id="WP_211874017.1">
    <property type="nucleotide sequence ID" value="NZ_JAAEDH010000008.1"/>
</dbReference>
<evidence type="ECO:0000313" key="1">
    <source>
        <dbReference type="EMBL" id="MBR0655182.1"/>
    </source>
</evidence>
<keyword evidence="2" id="KW-1185">Reference proteome</keyword>
<accession>A0AAF1KTN3</accession>
<reference evidence="1" key="1">
    <citation type="submission" date="2020-01" db="EMBL/GenBank/DDBJ databases">
        <authorList>
            <person name="Rat A."/>
        </authorList>
    </citation>
    <scope>NUCLEOTIDE SEQUENCE</scope>
    <source>
        <strain evidence="1">LMG 28251</strain>
    </source>
</reference>
<reference evidence="1" key="2">
    <citation type="journal article" date="2021" name="Syst. Appl. Microbiol.">
        <title>Roseomonas hellenica sp. nov., isolated from roots of wild-growing Alkanna tinctoria.</title>
        <authorList>
            <person name="Rat A."/>
            <person name="Naranjo H.D."/>
            <person name="Lebbe L."/>
            <person name="Cnockaert M."/>
            <person name="Krigas N."/>
            <person name="Grigoriadou K."/>
            <person name="Maloupa E."/>
            <person name="Willems A."/>
        </authorList>
    </citation>
    <scope>NUCLEOTIDE SEQUENCE</scope>
    <source>
        <strain evidence="1">LMG 28251</strain>
    </source>
</reference>
<evidence type="ECO:0000313" key="2">
    <source>
        <dbReference type="Proteomes" id="UP001196068"/>
    </source>
</evidence>
<organism evidence="1 2">
    <name type="scientific">Plastoroseomonas arctica</name>
    <dbReference type="NCBI Taxonomy" id="1509237"/>
    <lineage>
        <taxon>Bacteria</taxon>
        <taxon>Pseudomonadati</taxon>
        <taxon>Pseudomonadota</taxon>
        <taxon>Alphaproteobacteria</taxon>
        <taxon>Acetobacterales</taxon>
        <taxon>Acetobacteraceae</taxon>
        <taxon>Plastoroseomonas</taxon>
    </lineage>
</organism>
<proteinExistence type="predicted"/>
<sequence length="105" mass="11137">MPTSSELKLWRLIPRTLATHPEVWACSRFDGPCEVVAGSERRARFKAAGAFCLPVAPSEGPAICPWMDAEHVGAELIQQAVRSAPGIVSPAFGHTTAIAAAPESQ</sequence>
<dbReference type="AlphaFoldDB" id="A0AAF1KTN3"/>
<dbReference type="Proteomes" id="UP001196068">
    <property type="component" value="Unassembled WGS sequence"/>
</dbReference>
<gene>
    <name evidence="1" type="ORF">GXW79_08815</name>
</gene>
<name>A0AAF1KTN3_9PROT</name>
<protein>
    <submittedName>
        <fullName evidence="1">Uncharacterized protein</fullName>
    </submittedName>
</protein>